<protein>
    <submittedName>
        <fullName evidence="4">Diguanylate cyclase</fullName>
    </submittedName>
</protein>
<dbReference type="KEGG" id="amah:DLM_0205"/>
<evidence type="ECO:0000313" key="5">
    <source>
        <dbReference type="Proteomes" id="UP000198290"/>
    </source>
</evidence>
<dbReference type="Gene3D" id="3.40.50.2300">
    <property type="match status" value="1"/>
</dbReference>
<name>A0A3G9GE49_9NEIS</name>
<dbReference type="RefSeq" id="WP_231959980.1">
    <property type="nucleotide sequence ID" value="NZ_AP018823.1"/>
</dbReference>
<reference evidence="4 5" key="2">
    <citation type="journal article" date="2017" name="Genome Announc.">
        <title>Draft genome sequence of Aquitalea magnusonii strain H3, a plant growth-promoting bacterium of duckweed Lemna minor.</title>
        <authorList>
            <person name="Ishizawa H."/>
            <person name="Kuroda M."/>
            <person name="Ike M."/>
        </authorList>
    </citation>
    <scope>NUCLEOTIDE SEQUENCE [LARGE SCALE GENOMIC DNA]</scope>
    <source>
        <strain evidence="4 5">H3</strain>
    </source>
</reference>
<dbReference type="Proteomes" id="UP000198290">
    <property type="component" value="Chromosome"/>
</dbReference>
<feature type="domain" description="Response regulatory" evidence="2">
    <location>
        <begin position="16"/>
        <end position="136"/>
    </location>
</feature>
<reference evidence="5" key="3">
    <citation type="journal article" date="2017" name="Plant Physiol. Biochem.">
        <title>Differential oxidative and antioxidative response of duckweed Lemna minor toward plant growth promoting/inhibiting bacteria.</title>
        <authorList>
            <person name="Ishizawa H."/>
            <person name="Kuroda M."/>
            <person name="Morikawa M."/>
            <person name="Ike M."/>
        </authorList>
    </citation>
    <scope>NUCLEOTIDE SEQUENCE [LARGE SCALE GENOMIC DNA]</scope>
    <source>
        <strain evidence="5">H3</strain>
    </source>
</reference>
<gene>
    <name evidence="4" type="ORF">DLM_0205</name>
</gene>
<feature type="modified residue" description="4-aspartylphosphate" evidence="1">
    <location>
        <position position="66"/>
    </location>
</feature>
<sequence length="411" mass="45637">MPLKGNDSKPHAGMQDVLIVEDSSLHRQRASDICQQLGFGSIRHAGNGEEGMAMVRERLPDLLLLDLEMPRMDGVQVMQQLAQENLAPPIILTSGKDYMLISTLELMGAGLGLPVLGGLKKPLKQSQLQDLLQRLCRQASKHGEDCRLYDPASVRQALEQGQIIPHYQPKVDLKSGHIKGAEMLARWQHPTDGLISPARFIPVIEQQDWATELTLSMLEQGLRQWQEWARHGLRLPLSINLSARSLQDSSLISAVESRLQHSRVPARYIIFEVTETAIADKLTEAIGIAARLRLTGIGLSIDDFGTGFATLQQLTRFPFTELKIDQSLVTSIADKPHLQAITDSIIALGNRMQLCTVAEGIETQQDLDTMLQHGCLMGQGYFIARPMDASQFLLWAKQHQPGFKPTPRTIS</sequence>
<evidence type="ECO:0000256" key="1">
    <source>
        <dbReference type="PROSITE-ProRule" id="PRU00169"/>
    </source>
</evidence>
<dbReference type="CDD" id="cd01948">
    <property type="entry name" value="EAL"/>
    <property type="match status" value="1"/>
</dbReference>
<proteinExistence type="predicted"/>
<dbReference type="GO" id="GO:0000160">
    <property type="term" value="P:phosphorelay signal transduction system"/>
    <property type="evidence" value="ECO:0007669"/>
    <property type="project" value="InterPro"/>
</dbReference>
<dbReference type="InterPro" id="IPR001789">
    <property type="entry name" value="Sig_transdc_resp-reg_receiver"/>
</dbReference>
<dbReference type="InterPro" id="IPR035919">
    <property type="entry name" value="EAL_sf"/>
</dbReference>
<evidence type="ECO:0000259" key="2">
    <source>
        <dbReference type="PROSITE" id="PS50110"/>
    </source>
</evidence>
<dbReference type="InterPro" id="IPR050706">
    <property type="entry name" value="Cyclic-di-GMP_PDE-like"/>
</dbReference>
<dbReference type="Gene3D" id="3.20.20.450">
    <property type="entry name" value="EAL domain"/>
    <property type="match status" value="1"/>
</dbReference>
<dbReference type="PANTHER" id="PTHR33121">
    <property type="entry name" value="CYCLIC DI-GMP PHOSPHODIESTERASE PDEF"/>
    <property type="match status" value="1"/>
</dbReference>
<accession>A0A3G9GE49</accession>
<dbReference type="PANTHER" id="PTHR33121:SF79">
    <property type="entry name" value="CYCLIC DI-GMP PHOSPHODIESTERASE PDED-RELATED"/>
    <property type="match status" value="1"/>
</dbReference>
<dbReference type="GO" id="GO:0071111">
    <property type="term" value="F:cyclic-guanylate-specific phosphodiesterase activity"/>
    <property type="evidence" value="ECO:0007669"/>
    <property type="project" value="InterPro"/>
</dbReference>
<dbReference type="SUPFAM" id="SSF52172">
    <property type="entry name" value="CheY-like"/>
    <property type="match status" value="1"/>
</dbReference>
<dbReference type="SUPFAM" id="SSF141868">
    <property type="entry name" value="EAL domain-like"/>
    <property type="match status" value="1"/>
</dbReference>
<organism evidence="4 5">
    <name type="scientific">Aquitalea magnusonii</name>
    <dbReference type="NCBI Taxonomy" id="332411"/>
    <lineage>
        <taxon>Bacteria</taxon>
        <taxon>Pseudomonadati</taxon>
        <taxon>Pseudomonadota</taxon>
        <taxon>Betaproteobacteria</taxon>
        <taxon>Neisseriales</taxon>
        <taxon>Chromobacteriaceae</taxon>
        <taxon>Aquitalea</taxon>
    </lineage>
</organism>
<dbReference type="PROSITE" id="PS50110">
    <property type="entry name" value="RESPONSE_REGULATORY"/>
    <property type="match status" value="1"/>
</dbReference>
<dbReference type="InterPro" id="IPR001633">
    <property type="entry name" value="EAL_dom"/>
</dbReference>
<feature type="domain" description="EAL" evidence="3">
    <location>
        <begin position="147"/>
        <end position="400"/>
    </location>
</feature>
<dbReference type="EMBL" id="AP018823">
    <property type="protein sequence ID" value="BBF83887.1"/>
    <property type="molecule type" value="Genomic_DNA"/>
</dbReference>
<dbReference type="SMART" id="SM00052">
    <property type="entry name" value="EAL"/>
    <property type="match status" value="1"/>
</dbReference>
<dbReference type="Pfam" id="PF00563">
    <property type="entry name" value="EAL"/>
    <property type="match status" value="1"/>
</dbReference>
<reference evidence="5" key="1">
    <citation type="journal article" date="2017" name="Biotechnol. Biofuels">
        <title>Evaluation of environmental bacterial communities as a factor affecting the growth of duckweed Lemna minor.</title>
        <authorList>
            <person name="Ishizawa H."/>
            <person name="Kuroda M."/>
            <person name="Morikawa M."/>
            <person name="Ike M."/>
        </authorList>
    </citation>
    <scope>NUCLEOTIDE SEQUENCE [LARGE SCALE GENOMIC DNA]</scope>
    <source>
        <strain evidence="5">H3</strain>
    </source>
</reference>
<dbReference type="Pfam" id="PF00072">
    <property type="entry name" value="Response_reg"/>
    <property type="match status" value="1"/>
</dbReference>
<dbReference type="AlphaFoldDB" id="A0A3G9GE49"/>
<keyword evidence="1" id="KW-0597">Phosphoprotein</keyword>
<dbReference type="InterPro" id="IPR011006">
    <property type="entry name" value="CheY-like_superfamily"/>
</dbReference>
<evidence type="ECO:0000313" key="4">
    <source>
        <dbReference type="EMBL" id="BBF83887.1"/>
    </source>
</evidence>
<dbReference type="PROSITE" id="PS50883">
    <property type="entry name" value="EAL"/>
    <property type="match status" value="1"/>
</dbReference>
<dbReference type="STRING" id="332411.VI06_04090"/>
<evidence type="ECO:0000259" key="3">
    <source>
        <dbReference type="PROSITE" id="PS50883"/>
    </source>
</evidence>
<keyword evidence="5" id="KW-1185">Reference proteome</keyword>
<dbReference type="SMART" id="SM00448">
    <property type="entry name" value="REC"/>
    <property type="match status" value="1"/>
</dbReference>